<dbReference type="PROSITE" id="PS51832">
    <property type="entry name" value="HD_GYP"/>
    <property type="match status" value="1"/>
</dbReference>
<dbReference type="InterPro" id="IPR021812">
    <property type="entry name" value="DUF3391"/>
</dbReference>
<dbReference type="RefSeq" id="WP_250194595.1">
    <property type="nucleotide sequence ID" value="NZ_CP097635.1"/>
</dbReference>
<keyword evidence="4" id="KW-1185">Reference proteome</keyword>
<evidence type="ECO:0000256" key="1">
    <source>
        <dbReference type="SAM" id="MobiDB-lite"/>
    </source>
</evidence>
<dbReference type="InterPro" id="IPR037522">
    <property type="entry name" value="HD_GYP_dom"/>
</dbReference>
<evidence type="ECO:0000259" key="2">
    <source>
        <dbReference type="PROSITE" id="PS51832"/>
    </source>
</evidence>
<evidence type="ECO:0000313" key="3">
    <source>
        <dbReference type="EMBL" id="URI06332.1"/>
    </source>
</evidence>
<dbReference type="PANTHER" id="PTHR43155:SF2">
    <property type="entry name" value="CYCLIC DI-GMP PHOSPHODIESTERASE PA4108"/>
    <property type="match status" value="1"/>
</dbReference>
<feature type="domain" description="HD-GYP" evidence="2">
    <location>
        <begin position="141"/>
        <end position="336"/>
    </location>
</feature>
<dbReference type="PANTHER" id="PTHR43155">
    <property type="entry name" value="CYCLIC DI-GMP PHOSPHODIESTERASE PA4108-RELATED"/>
    <property type="match status" value="1"/>
</dbReference>
<gene>
    <name evidence="3" type="ORF">MW290_10415</name>
</gene>
<protein>
    <submittedName>
        <fullName evidence="3">HD-GYP domain-containing protein</fullName>
    </submittedName>
</protein>
<reference evidence="3" key="1">
    <citation type="submission" date="2022-05" db="EMBL/GenBank/DDBJ databases">
        <title>An RpoN-dependent PEP-CTERM gene is involved in floc formation of an Aquincola tertiaricarbonis strain.</title>
        <authorList>
            <person name="Qiu D."/>
            <person name="Xia M."/>
        </authorList>
    </citation>
    <scope>NUCLEOTIDE SEQUENCE</scope>
    <source>
        <strain evidence="3">RN12</strain>
    </source>
</reference>
<name>A0ABY4S2X5_AQUTE</name>
<dbReference type="Pfam" id="PF11871">
    <property type="entry name" value="DUF3391"/>
    <property type="match status" value="1"/>
</dbReference>
<accession>A0ABY4S2X5</accession>
<organism evidence="3 4">
    <name type="scientific">Aquincola tertiaricarbonis</name>
    <dbReference type="NCBI Taxonomy" id="391953"/>
    <lineage>
        <taxon>Bacteria</taxon>
        <taxon>Pseudomonadati</taxon>
        <taxon>Pseudomonadota</taxon>
        <taxon>Betaproteobacteria</taxon>
        <taxon>Burkholderiales</taxon>
        <taxon>Sphaerotilaceae</taxon>
        <taxon>Aquincola</taxon>
    </lineage>
</organism>
<dbReference type="Pfam" id="PF13487">
    <property type="entry name" value="HD_5"/>
    <property type="match status" value="1"/>
</dbReference>
<feature type="compositionally biased region" description="Low complexity" evidence="1">
    <location>
        <begin position="68"/>
        <end position="80"/>
    </location>
</feature>
<dbReference type="Gene3D" id="1.10.3210.10">
    <property type="entry name" value="Hypothetical protein af1432"/>
    <property type="match status" value="1"/>
</dbReference>
<feature type="region of interest" description="Disordered" evidence="1">
    <location>
        <begin position="64"/>
        <end position="94"/>
    </location>
</feature>
<dbReference type="EMBL" id="CP097635">
    <property type="protein sequence ID" value="URI06332.1"/>
    <property type="molecule type" value="Genomic_DNA"/>
</dbReference>
<dbReference type="InterPro" id="IPR003607">
    <property type="entry name" value="HD/PDEase_dom"/>
</dbReference>
<sequence>MLKRITPAQLRIGMFIHELGGSWMSHPFWRSKFLLSDDKTLAKVLDSGIPDLVIDTSRGLDVPAEPIATPEVTAPAPLAEETPRPPPPASVLLPAAGPDYRQAASLCERSMAVVHELFHEARMGHAIDAEHCVPVVQEVIDSVAQNPTTLTSLARLKTANSYAYMHAVAVCALMASLSRTMGLTPEQTREAALAGLMLDIGKTRMPAELHDKPGRLSDAEQAQFQAHVRHGQQLLLEAGGFSPAVIDVALHHHERVDGAGYPDRLSGDGISLFSRMAAVCDVYDAVTSRRPYHAPWDPAEAMSHLAHTKGQFDPRVFQAFVKSVGVYPNGSLVRLRSERLAVVRSQGLASLLQPKVAVFYSVAERHALEPFELDLADPKADDKITGIESPEAWRFKDLDRLWLAPLK</sequence>
<dbReference type="Proteomes" id="UP001056201">
    <property type="component" value="Chromosome 1"/>
</dbReference>
<evidence type="ECO:0000313" key="4">
    <source>
        <dbReference type="Proteomes" id="UP001056201"/>
    </source>
</evidence>
<proteinExistence type="predicted"/>
<dbReference type="CDD" id="cd00077">
    <property type="entry name" value="HDc"/>
    <property type="match status" value="1"/>
</dbReference>
<dbReference type="SUPFAM" id="SSF109604">
    <property type="entry name" value="HD-domain/PDEase-like"/>
    <property type="match status" value="1"/>
</dbReference>